<sequence length="78" mass="8885">MGVMYIKASRNRSKRQDFLKGWVVQSRRSLRSLGKRLYIVYITVIYTRCLYIALLTSLRNGNWPNVDSSAEAAAPSSS</sequence>
<protein>
    <submittedName>
        <fullName evidence="2">Uncharacterized protein</fullName>
    </submittedName>
</protein>
<evidence type="ECO:0000256" key="1">
    <source>
        <dbReference type="SAM" id="Phobius"/>
    </source>
</evidence>
<dbReference type="EMBL" id="JYDJ01000130">
    <property type="protein sequence ID" value="KRX42981.1"/>
    <property type="molecule type" value="Genomic_DNA"/>
</dbReference>
<dbReference type="Proteomes" id="UP000055048">
    <property type="component" value="Unassembled WGS sequence"/>
</dbReference>
<keyword evidence="1" id="KW-1133">Transmembrane helix</keyword>
<keyword evidence="3" id="KW-1185">Reference proteome</keyword>
<accession>A0A0V0TVE8</accession>
<dbReference type="AlphaFoldDB" id="A0A0V0TVE8"/>
<name>A0A0V0TVE8_9BILA</name>
<evidence type="ECO:0000313" key="3">
    <source>
        <dbReference type="Proteomes" id="UP000055048"/>
    </source>
</evidence>
<comment type="caution">
    <text evidence="2">The sequence shown here is derived from an EMBL/GenBank/DDBJ whole genome shotgun (WGS) entry which is preliminary data.</text>
</comment>
<keyword evidence="1" id="KW-0472">Membrane</keyword>
<feature type="transmembrane region" description="Helical" evidence="1">
    <location>
        <begin position="37"/>
        <end position="58"/>
    </location>
</feature>
<keyword evidence="1" id="KW-0812">Transmembrane</keyword>
<gene>
    <name evidence="2" type="ORF">T05_1184</name>
</gene>
<reference evidence="2 3" key="1">
    <citation type="submission" date="2015-01" db="EMBL/GenBank/DDBJ databases">
        <title>Evolution of Trichinella species and genotypes.</title>
        <authorList>
            <person name="Korhonen P.K."/>
            <person name="Edoardo P."/>
            <person name="Giuseppe L.R."/>
            <person name="Gasser R.B."/>
        </authorList>
    </citation>
    <scope>NUCLEOTIDE SEQUENCE [LARGE SCALE GENOMIC DNA]</scope>
    <source>
        <strain evidence="2">ISS417</strain>
    </source>
</reference>
<evidence type="ECO:0000313" key="2">
    <source>
        <dbReference type="EMBL" id="KRX42981.1"/>
    </source>
</evidence>
<proteinExistence type="predicted"/>
<organism evidence="2 3">
    <name type="scientific">Trichinella murrelli</name>
    <dbReference type="NCBI Taxonomy" id="144512"/>
    <lineage>
        <taxon>Eukaryota</taxon>
        <taxon>Metazoa</taxon>
        <taxon>Ecdysozoa</taxon>
        <taxon>Nematoda</taxon>
        <taxon>Enoplea</taxon>
        <taxon>Dorylaimia</taxon>
        <taxon>Trichinellida</taxon>
        <taxon>Trichinellidae</taxon>
        <taxon>Trichinella</taxon>
    </lineage>
</organism>